<feature type="region of interest" description="Disordered" evidence="1">
    <location>
        <begin position="55"/>
        <end position="88"/>
    </location>
</feature>
<dbReference type="EMBL" id="VFPO01000001">
    <property type="protein sequence ID" value="TQM68898.1"/>
    <property type="molecule type" value="Genomic_DNA"/>
</dbReference>
<gene>
    <name evidence="2" type="ORF">FHX41_2574</name>
</gene>
<proteinExistence type="predicted"/>
<dbReference type="RefSeq" id="WP_141968643.1">
    <property type="nucleotide sequence ID" value="NZ_VFPO01000001.1"/>
</dbReference>
<dbReference type="AlphaFoldDB" id="A0A543IE84"/>
<accession>A0A543IE84</accession>
<keyword evidence="3" id="KW-1185">Reference proteome</keyword>
<comment type="caution">
    <text evidence="2">The sequence shown here is derived from an EMBL/GenBank/DDBJ whole genome shotgun (WGS) entry which is preliminary data.</text>
</comment>
<dbReference type="OrthoDB" id="4759017at2"/>
<evidence type="ECO:0000256" key="1">
    <source>
        <dbReference type="SAM" id="MobiDB-lite"/>
    </source>
</evidence>
<evidence type="ECO:0000313" key="3">
    <source>
        <dbReference type="Proteomes" id="UP000316706"/>
    </source>
</evidence>
<name>A0A543IE84_9ACTN</name>
<evidence type="ECO:0000313" key="2">
    <source>
        <dbReference type="EMBL" id="TQM68898.1"/>
    </source>
</evidence>
<dbReference type="Proteomes" id="UP000316706">
    <property type="component" value="Unassembled WGS sequence"/>
</dbReference>
<sequence>MLDVVGAGLLGRITDDAVRALKRTHGQPWVSTIAADSRDSLCAKIAKASGPEVVELDGARPPADPVTGGRRGHRPQLPAPRFAMNAWG</sequence>
<reference evidence="2 3" key="1">
    <citation type="submission" date="2019-06" db="EMBL/GenBank/DDBJ databases">
        <title>Sequencing the genomes of 1000 actinobacteria strains.</title>
        <authorList>
            <person name="Klenk H.-P."/>
        </authorList>
    </citation>
    <scope>NUCLEOTIDE SEQUENCE [LARGE SCALE GENOMIC DNA]</scope>
    <source>
        <strain evidence="2 3">DSM 45043</strain>
    </source>
</reference>
<protein>
    <submittedName>
        <fullName evidence="2">Uncharacterized protein</fullName>
    </submittedName>
</protein>
<organism evidence="2 3">
    <name type="scientific">Actinomadura hallensis</name>
    <dbReference type="NCBI Taxonomy" id="337895"/>
    <lineage>
        <taxon>Bacteria</taxon>
        <taxon>Bacillati</taxon>
        <taxon>Actinomycetota</taxon>
        <taxon>Actinomycetes</taxon>
        <taxon>Streptosporangiales</taxon>
        <taxon>Thermomonosporaceae</taxon>
        <taxon>Actinomadura</taxon>
    </lineage>
</organism>